<keyword evidence="3" id="KW-0479">Metal-binding</keyword>
<feature type="domain" description="4Fe-4S ferredoxin-type" evidence="8">
    <location>
        <begin position="66"/>
        <end position="95"/>
    </location>
</feature>
<accession>A0A2Z2MJU6</accession>
<dbReference type="InterPro" id="IPR017896">
    <property type="entry name" value="4Fe4S_Fe-S-bd"/>
</dbReference>
<keyword evidence="2" id="KW-0004">4Fe-4S</keyword>
<evidence type="ECO:0000313" key="10">
    <source>
        <dbReference type="Proteomes" id="UP000250272"/>
    </source>
</evidence>
<evidence type="ECO:0000256" key="5">
    <source>
        <dbReference type="ARBA" id="ARBA00022982"/>
    </source>
</evidence>
<dbReference type="Pfam" id="PF13247">
    <property type="entry name" value="Fer4_11"/>
    <property type="match status" value="1"/>
</dbReference>
<dbReference type="PROSITE" id="PS00198">
    <property type="entry name" value="4FE4S_FER_1"/>
    <property type="match status" value="2"/>
</dbReference>
<dbReference type="AlphaFoldDB" id="A0A2Z2MJU6"/>
<dbReference type="InterPro" id="IPR017900">
    <property type="entry name" value="4Fe4S_Fe_S_CS"/>
</dbReference>
<dbReference type="EMBL" id="CP015101">
    <property type="protein sequence ID" value="ASJ04084.1"/>
    <property type="molecule type" value="Genomic_DNA"/>
</dbReference>
<keyword evidence="1" id="KW-0813">Transport</keyword>
<name>A0A2Z2MJU6_9EURY</name>
<dbReference type="GO" id="GO:0016491">
    <property type="term" value="F:oxidoreductase activity"/>
    <property type="evidence" value="ECO:0007669"/>
    <property type="project" value="UniProtKB-ARBA"/>
</dbReference>
<evidence type="ECO:0000256" key="1">
    <source>
        <dbReference type="ARBA" id="ARBA00022448"/>
    </source>
</evidence>
<keyword evidence="7" id="KW-0411">Iron-sulfur</keyword>
<dbReference type="PROSITE" id="PS51379">
    <property type="entry name" value="4FE4S_FER_2"/>
    <property type="match status" value="2"/>
</dbReference>
<evidence type="ECO:0000256" key="3">
    <source>
        <dbReference type="ARBA" id="ARBA00022723"/>
    </source>
</evidence>
<evidence type="ECO:0000313" key="9">
    <source>
        <dbReference type="EMBL" id="ASJ04084.1"/>
    </source>
</evidence>
<dbReference type="GO" id="GO:0051539">
    <property type="term" value="F:4 iron, 4 sulfur cluster binding"/>
    <property type="evidence" value="ECO:0007669"/>
    <property type="project" value="UniProtKB-KW"/>
</dbReference>
<keyword evidence="5" id="KW-0249">Electron transport</keyword>
<evidence type="ECO:0000256" key="6">
    <source>
        <dbReference type="ARBA" id="ARBA00023004"/>
    </source>
</evidence>
<evidence type="ECO:0000259" key="8">
    <source>
        <dbReference type="PROSITE" id="PS51379"/>
    </source>
</evidence>
<feature type="domain" description="4Fe-4S ferredoxin-type" evidence="8">
    <location>
        <begin position="3"/>
        <end position="33"/>
    </location>
</feature>
<keyword evidence="10" id="KW-1185">Reference proteome</keyword>
<keyword evidence="4" id="KW-0677">Repeat</keyword>
<dbReference type="PANTHER" id="PTHR43177:SF5">
    <property type="entry name" value="ANAEROBIC DIMETHYL SULFOXIDE REDUCTASE CHAIN B-RELATED"/>
    <property type="match status" value="1"/>
</dbReference>
<dbReference type="SUPFAM" id="SSF54862">
    <property type="entry name" value="4Fe-4S ferredoxins"/>
    <property type="match status" value="1"/>
</dbReference>
<reference evidence="9 10" key="1">
    <citation type="submission" date="2016-04" db="EMBL/GenBank/DDBJ databases">
        <title>Complete genome sequence of Thermococcus barossii type strain SHCK-94.</title>
        <authorList>
            <person name="Oger P.M."/>
        </authorList>
    </citation>
    <scope>NUCLEOTIDE SEQUENCE [LARGE SCALE GENOMIC DNA]</scope>
    <source>
        <strain evidence="9 10">SHCK-94</strain>
    </source>
</reference>
<dbReference type="Pfam" id="PF12797">
    <property type="entry name" value="Fer4_2"/>
    <property type="match status" value="1"/>
</dbReference>
<evidence type="ECO:0000256" key="4">
    <source>
        <dbReference type="ARBA" id="ARBA00022737"/>
    </source>
</evidence>
<evidence type="ECO:0000256" key="2">
    <source>
        <dbReference type="ARBA" id="ARBA00022485"/>
    </source>
</evidence>
<evidence type="ECO:0000256" key="7">
    <source>
        <dbReference type="ARBA" id="ARBA00023014"/>
    </source>
</evidence>
<dbReference type="GO" id="GO:0046872">
    <property type="term" value="F:metal ion binding"/>
    <property type="evidence" value="ECO:0007669"/>
    <property type="project" value="UniProtKB-KW"/>
</dbReference>
<keyword evidence="6" id="KW-0408">Iron</keyword>
<gene>
    <name evidence="9" type="ORF">A3L01_01395</name>
</gene>
<proteinExistence type="predicted"/>
<sequence length="146" mass="15398">MGYLLHVLAEKCTGCMDCVEACPIEDGIRMIPLPSGEWDVVVCRHCNPAPCVEVCDFGALGVSGDGAVVLNPALCTSCKACIAVCPFGAVFLRPSGTMAKCDLCSGSPKCAEACREGALIYERVEKKSLMKGKPSVAELLELKGLR</sequence>
<organism evidence="9 10">
    <name type="scientific">Thermococcus barossii</name>
    <dbReference type="NCBI Taxonomy" id="54077"/>
    <lineage>
        <taxon>Archaea</taxon>
        <taxon>Methanobacteriati</taxon>
        <taxon>Methanobacteriota</taxon>
        <taxon>Thermococci</taxon>
        <taxon>Thermococcales</taxon>
        <taxon>Thermococcaceae</taxon>
        <taxon>Thermococcus</taxon>
    </lineage>
</organism>
<dbReference type="GeneID" id="33325384"/>
<dbReference type="Proteomes" id="UP000250272">
    <property type="component" value="Chromosome"/>
</dbReference>
<protein>
    <recommendedName>
        <fullName evidence="8">4Fe-4S ferredoxin-type domain-containing protein</fullName>
    </recommendedName>
</protein>
<dbReference type="OrthoDB" id="2837at2157"/>
<dbReference type="RefSeq" id="WP_088864122.1">
    <property type="nucleotide sequence ID" value="NZ_CP015101.1"/>
</dbReference>
<dbReference type="InterPro" id="IPR050954">
    <property type="entry name" value="ET_IronSulfur_Cluster-Binding"/>
</dbReference>
<dbReference type="PANTHER" id="PTHR43177">
    <property type="entry name" value="PROTEIN NRFC"/>
    <property type="match status" value="1"/>
</dbReference>
<dbReference type="KEGG" id="tbs:A3L01_01395"/>
<dbReference type="Gene3D" id="3.30.70.20">
    <property type="match status" value="2"/>
</dbReference>